<proteinExistence type="predicted"/>
<dbReference type="EMBL" id="JAANBB010000033">
    <property type="protein sequence ID" value="KAF7554380.1"/>
    <property type="molecule type" value="Genomic_DNA"/>
</dbReference>
<dbReference type="SUPFAM" id="SSF51182">
    <property type="entry name" value="RmlC-like cupins"/>
    <property type="match status" value="1"/>
</dbReference>
<keyword evidence="2" id="KW-1185">Reference proteome</keyword>
<gene>
    <name evidence="1" type="ORF">G7Z17_g2992</name>
</gene>
<comment type="caution">
    <text evidence="1">The sequence shown here is derived from an EMBL/GenBank/DDBJ whole genome shotgun (WGS) entry which is preliminary data.</text>
</comment>
<dbReference type="Pfam" id="PF06249">
    <property type="entry name" value="EutQ"/>
    <property type="match status" value="1"/>
</dbReference>
<dbReference type="InterPro" id="IPR014710">
    <property type="entry name" value="RmlC-like_jellyroll"/>
</dbReference>
<protein>
    <recommendedName>
        <fullName evidence="3">Ethanolamine utilization protein</fullName>
    </recommendedName>
</protein>
<dbReference type="InterPro" id="IPR011051">
    <property type="entry name" value="RmlC_Cupin_sf"/>
</dbReference>
<dbReference type="InterPro" id="IPR010424">
    <property type="entry name" value="EutQ"/>
</dbReference>
<accession>A0A9P5HBT8</accession>
<dbReference type="AlphaFoldDB" id="A0A9P5HBT8"/>
<dbReference type="Proteomes" id="UP000722485">
    <property type="component" value="Unassembled WGS sequence"/>
</dbReference>
<evidence type="ECO:0008006" key="3">
    <source>
        <dbReference type="Google" id="ProtNLM"/>
    </source>
</evidence>
<evidence type="ECO:0000313" key="2">
    <source>
        <dbReference type="Proteomes" id="UP000722485"/>
    </source>
</evidence>
<dbReference type="CDD" id="cd02228">
    <property type="entry name" value="cupin_EutQ"/>
    <property type="match status" value="1"/>
</dbReference>
<dbReference type="Gene3D" id="2.60.120.10">
    <property type="entry name" value="Jelly Rolls"/>
    <property type="match status" value="1"/>
</dbReference>
<name>A0A9P5HBT8_9HYPO</name>
<dbReference type="PANTHER" id="PTHR36169">
    <property type="entry name" value="ETHANOLAMINE UTILIZATION PROTEIN EUTQ"/>
    <property type="match status" value="1"/>
</dbReference>
<dbReference type="PANTHER" id="PTHR36169:SF1">
    <property type="entry name" value="ACETATE KINASE EUTQ"/>
    <property type="match status" value="1"/>
</dbReference>
<reference evidence="1" key="1">
    <citation type="submission" date="2020-03" db="EMBL/GenBank/DDBJ databases">
        <title>Draft Genome Sequence of Cylindrodendrum hubeiense.</title>
        <authorList>
            <person name="Buettner E."/>
            <person name="Kellner H."/>
        </authorList>
    </citation>
    <scope>NUCLEOTIDE SEQUENCE</scope>
    <source>
        <strain evidence="1">IHI 201604</strain>
    </source>
</reference>
<dbReference type="OrthoDB" id="4985585at2759"/>
<sequence>MVAAMKYHPKAQADFQIPLLAGDNAFLGDVFSSDKTNPEKPISAGLFRLKKGEPLTYTYKYDEMKIILEGDYTISDETGQSVTATKGDVFYFPAGSTITFTTTDYGLAFYVGQRKDSDF</sequence>
<organism evidence="1 2">
    <name type="scientific">Cylindrodendrum hubeiense</name>
    <dbReference type="NCBI Taxonomy" id="595255"/>
    <lineage>
        <taxon>Eukaryota</taxon>
        <taxon>Fungi</taxon>
        <taxon>Dikarya</taxon>
        <taxon>Ascomycota</taxon>
        <taxon>Pezizomycotina</taxon>
        <taxon>Sordariomycetes</taxon>
        <taxon>Hypocreomycetidae</taxon>
        <taxon>Hypocreales</taxon>
        <taxon>Nectriaceae</taxon>
        <taxon>Cylindrodendrum</taxon>
    </lineage>
</organism>
<evidence type="ECO:0000313" key="1">
    <source>
        <dbReference type="EMBL" id="KAF7554380.1"/>
    </source>
</evidence>